<feature type="compositionally biased region" description="Polar residues" evidence="5">
    <location>
        <begin position="285"/>
        <end position="296"/>
    </location>
</feature>
<evidence type="ECO:0000256" key="1">
    <source>
        <dbReference type="ARBA" id="ARBA00006914"/>
    </source>
</evidence>
<protein>
    <recommendedName>
        <fullName evidence="6">AAA+ ATPase domain-containing protein</fullName>
    </recommendedName>
</protein>
<evidence type="ECO:0000256" key="5">
    <source>
        <dbReference type="SAM" id="MobiDB-lite"/>
    </source>
</evidence>
<feature type="region of interest" description="Disordered" evidence="5">
    <location>
        <begin position="140"/>
        <end position="201"/>
    </location>
</feature>
<dbReference type="EMBL" id="JADGJH010000939">
    <property type="protein sequence ID" value="KAJ3120741.1"/>
    <property type="molecule type" value="Genomic_DNA"/>
</dbReference>
<dbReference type="Gene3D" id="3.40.50.300">
    <property type="entry name" value="P-loop containing nucleotide triphosphate hydrolases"/>
    <property type="match status" value="1"/>
</dbReference>
<dbReference type="InterPro" id="IPR003960">
    <property type="entry name" value="ATPase_AAA_CS"/>
</dbReference>
<dbReference type="FunFam" id="3.40.50.300:FF:000093">
    <property type="entry name" value="Fidgetin-like 1"/>
    <property type="match status" value="1"/>
</dbReference>
<dbReference type="PANTHER" id="PTHR23074:SF17">
    <property type="entry name" value="FIDGETIN-LIKE PROTEIN 1"/>
    <property type="match status" value="1"/>
</dbReference>
<dbReference type="Proteomes" id="UP001211907">
    <property type="component" value="Unassembled WGS sequence"/>
</dbReference>
<feature type="domain" description="AAA+ ATPase" evidence="6">
    <location>
        <begin position="430"/>
        <end position="566"/>
    </location>
</feature>
<dbReference type="GO" id="GO:0005524">
    <property type="term" value="F:ATP binding"/>
    <property type="evidence" value="ECO:0007669"/>
    <property type="project" value="UniProtKB-KW"/>
</dbReference>
<dbReference type="PANTHER" id="PTHR23074">
    <property type="entry name" value="AAA DOMAIN-CONTAINING"/>
    <property type="match status" value="1"/>
</dbReference>
<gene>
    <name evidence="7" type="ORF">HK100_012662</name>
</gene>
<feature type="region of interest" description="Disordered" evidence="5">
    <location>
        <begin position="232"/>
        <end position="301"/>
    </location>
</feature>
<comment type="similarity">
    <text evidence="1 4">Belongs to the AAA ATPase family.</text>
</comment>
<organism evidence="7 8">
    <name type="scientific">Physocladia obscura</name>
    <dbReference type="NCBI Taxonomy" id="109957"/>
    <lineage>
        <taxon>Eukaryota</taxon>
        <taxon>Fungi</taxon>
        <taxon>Fungi incertae sedis</taxon>
        <taxon>Chytridiomycota</taxon>
        <taxon>Chytridiomycota incertae sedis</taxon>
        <taxon>Chytridiomycetes</taxon>
        <taxon>Chytridiales</taxon>
        <taxon>Chytriomycetaceae</taxon>
        <taxon>Physocladia</taxon>
    </lineage>
</organism>
<dbReference type="InterPro" id="IPR041569">
    <property type="entry name" value="AAA_lid_3"/>
</dbReference>
<evidence type="ECO:0000259" key="6">
    <source>
        <dbReference type="SMART" id="SM00382"/>
    </source>
</evidence>
<evidence type="ECO:0000256" key="3">
    <source>
        <dbReference type="ARBA" id="ARBA00022840"/>
    </source>
</evidence>
<sequence>MTTKQNQSQQDPMQALVGAAVPAINSSSVFQALEHDLRIARLASVAAVSFSSSPKKVTARALKVSAILADKARYSKSPTPIPAIRLLNIASAPRLLDNLQQASQKELDISHTHLAKILSENREQLPEHLIQVHPLSNQNVNSSAQYPPVQFGSSKSVVSQKKPPTRITINRNDSIVQQKREISNSQNMQQNHHLESQQNQKNINTEPQPQLQQHQAIQSIDTQIMKKEKKSCYTMTDPISEPPQPKKPQMRSIGTMTDQSVATPSAISRISNKRSLPEEAEEADQSQQGGPKTSPTKPFGFISGLAKKAQDDVLKGKSNGFSSKSNQMSKPSGLTKPTGVSKFKPPFKTSESEPTAETKNGKSEIDIVADERLKGIDPAMVEAIMNEIVDGGKDVSWDDIAGLEHAKQVITESIIWPMQRPDIFCGIRSAPKGLLLFGPPGTGKTLIGKCIATQSGAKFFSISSSSLTSKWVGDGEKLVRALFAVARAMQPSVIFMDEIDSLLTQRTDGENEASRRIKTEFLVQFDGCGTNADDMILLIGATNRPQELDDAAGRRFRKKLYIPLPEYEARRSLLIHKISKQNHCLTENDIGHILEKTNGYSGSDMDGLVREAALGPIRRLKGDILRISVEDVPPMALQDFSAALTQVRASVTERDLDLYLKFDGKFGSAG</sequence>
<dbReference type="Pfam" id="PF17862">
    <property type="entry name" value="AAA_lid_3"/>
    <property type="match status" value="1"/>
</dbReference>
<proteinExistence type="inferred from homology"/>
<dbReference type="FunFam" id="1.10.8.60:FF:000022">
    <property type="entry name" value="Fidgetin like 1"/>
    <property type="match status" value="1"/>
</dbReference>
<evidence type="ECO:0000313" key="7">
    <source>
        <dbReference type="EMBL" id="KAJ3120741.1"/>
    </source>
</evidence>
<feature type="compositionally biased region" description="Low complexity" evidence="5">
    <location>
        <begin position="316"/>
        <end position="326"/>
    </location>
</feature>
<evidence type="ECO:0000256" key="2">
    <source>
        <dbReference type="ARBA" id="ARBA00022741"/>
    </source>
</evidence>
<dbReference type="Gene3D" id="1.10.8.60">
    <property type="match status" value="1"/>
</dbReference>
<keyword evidence="2 4" id="KW-0547">Nucleotide-binding</keyword>
<dbReference type="PROSITE" id="PS00674">
    <property type="entry name" value="AAA"/>
    <property type="match status" value="1"/>
</dbReference>
<keyword evidence="3 4" id="KW-0067">ATP-binding</keyword>
<dbReference type="InterPro" id="IPR003959">
    <property type="entry name" value="ATPase_AAA_core"/>
</dbReference>
<dbReference type="GO" id="GO:0016887">
    <property type="term" value="F:ATP hydrolysis activity"/>
    <property type="evidence" value="ECO:0007669"/>
    <property type="project" value="InterPro"/>
</dbReference>
<dbReference type="SMART" id="SM00382">
    <property type="entry name" value="AAA"/>
    <property type="match status" value="1"/>
</dbReference>
<evidence type="ECO:0000313" key="8">
    <source>
        <dbReference type="Proteomes" id="UP001211907"/>
    </source>
</evidence>
<accession>A0AAD5XFQ7</accession>
<evidence type="ECO:0000256" key="4">
    <source>
        <dbReference type="RuleBase" id="RU003651"/>
    </source>
</evidence>
<name>A0AAD5XFQ7_9FUNG</name>
<dbReference type="SUPFAM" id="SSF52540">
    <property type="entry name" value="P-loop containing nucleoside triphosphate hydrolases"/>
    <property type="match status" value="1"/>
</dbReference>
<dbReference type="InterPro" id="IPR027417">
    <property type="entry name" value="P-loop_NTPase"/>
</dbReference>
<keyword evidence="8" id="KW-1185">Reference proteome</keyword>
<reference evidence="7" key="1">
    <citation type="submission" date="2020-05" db="EMBL/GenBank/DDBJ databases">
        <title>Phylogenomic resolution of chytrid fungi.</title>
        <authorList>
            <person name="Stajich J.E."/>
            <person name="Amses K."/>
            <person name="Simmons R."/>
            <person name="Seto K."/>
            <person name="Myers J."/>
            <person name="Bonds A."/>
            <person name="Quandt C.A."/>
            <person name="Barry K."/>
            <person name="Liu P."/>
            <person name="Grigoriev I."/>
            <person name="Longcore J.E."/>
            <person name="James T.Y."/>
        </authorList>
    </citation>
    <scope>NUCLEOTIDE SEQUENCE</scope>
    <source>
        <strain evidence="7">JEL0513</strain>
    </source>
</reference>
<dbReference type="InterPro" id="IPR003593">
    <property type="entry name" value="AAA+_ATPase"/>
</dbReference>
<dbReference type="InterPro" id="IPR050304">
    <property type="entry name" value="MT-severing_AAA_ATPase"/>
</dbReference>
<feature type="compositionally biased region" description="Low complexity" evidence="5">
    <location>
        <begin position="153"/>
        <end position="162"/>
    </location>
</feature>
<feature type="compositionally biased region" description="Polar residues" evidence="5">
    <location>
        <begin position="167"/>
        <end position="201"/>
    </location>
</feature>
<feature type="compositionally biased region" description="Polar residues" evidence="5">
    <location>
        <begin position="252"/>
        <end position="274"/>
    </location>
</feature>
<comment type="caution">
    <text evidence="7">The sequence shown here is derived from an EMBL/GenBank/DDBJ whole genome shotgun (WGS) entry which is preliminary data.</text>
</comment>
<dbReference type="Pfam" id="PF00004">
    <property type="entry name" value="AAA"/>
    <property type="match status" value="1"/>
</dbReference>
<feature type="region of interest" description="Disordered" evidence="5">
    <location>
        <begin position="315"/>
        <end position="363"/>
    </location>
</feature>
<dbReference type="AlphaFoldDB" id="A0AAD5XFQ7"/>